<evidence type="ECO:0000256" key="1">
    <source>
        <dbReference type="SAM" id="MobiDB-lite"/>
    </source>
</evidence>
<reference evidence="2" key="1">
    <citation type="journal article" date="2019" name="BMC Genomics">
        <title>A new reference genome for Sorghum bicolor reveals high levels of sequence similarity between sweet and grain genotypes: implications for the genetics of sugar metabolism.</title>
        <authorList>
            <person name="Cooper E.A."/>
            <person name="Brenton Z.W."/>
            <person name="Flinn B.S."/>
            <person name="Jenkins J."/>
            <person name="Shu S."/>
            <person name="Flowers D."/>
            <person name="Luo F."/>
            <person name="Wang Y."/>
            <person name="Xia P."/>
            <person name="Barry K."/>
            <person name="Daum C."/>
            <person name="Lipzen A."/>
            <person name="Yoshinaga Y."/>
            <person name="Schmutz J."/>
            <person name="Saski C."/>
            <person name="Vermerris W."/>
            <person name="Kresovich S."/>
        </authorList>
    </citation>
    <scope>NUCLEOTIDE SEQUENCE</scope>
</reference>
<proteinExistence type="predicted"/>
<dbReference type="EMBL" id="CM027684">
    <property type="protein sequence ID" value="KAG0529942.1"/>
    <property type="molecule type" value="Genomic_DNA"/>
</dbReference>
<dbReference type="AlphaFoldDB" id="A0A921QZQ9"/>
<feature type="compositionally biased region" description="Polar residues" evidence="1">
    <location>
        <begin position="106"/>
        <end position="120"/>
    </location>
</feature>
<feature type="compositionally biased region" description="Low complexity" evidence="1">
    <location>
        <begin position="125"/>
        <end position="135"/>
    </location>
</feature>
<comment type="caution">
    <text evidence="2">The sequence shown here is derived from an EMBL/GenBank/DDBJ whole genome shotgun (WGS) entry which is preliminary data.</text>
</comment>
<dbReference type="Proteomes" id="UP000807115">
    <property type="component" value="Chromosome 5"/>
</dbReference>
<sequence length="149" mass="15754">MARPVGGGVSPQPAAPPAARGGQPRHRPGRAPPPHPVMGRQLPPLCVCHGSPTPTSPSLSSLRCLNRTIHGVRKLAAWEDKILCAADASFGRRPQPTEEFFDVVAQSESESDGSVKNISDASRMDSNSGHSSDGSDGPRDQPQMHMFTA</sequence>
<organism evidence="2 3">
    <name type="scientific">Sorghum bicolor</name>
    <name type="common">Sorghum</name>
    <name type="synonym">Sorghum vulgare</name>
    <dbReference type="NCBI Taxonomy" id="4558"/>
    <lineage>
        <taxon>Eukaryota</taxon>
        <taxon>Viridiplantae</taxon>
        <taxon>Streptophyta</taxon>
        <taxon>Embryophyta</taxon>
        <taxon>Tracheophyta</taxon>
        <taxon>Spermatophyta</taxon>
        <taxon>Magnoliopsida</taxon>
        <taxon>Liliopsida</taxon>
        <taxon>Poales</taxon>
        <taxon>Poaceae</taxon>
        <taxon>PACMAD clade</taxon>
        <taxon>Panicoideae</taxon>
        <taxon>Andropogonodae</taxon>
        <taxon>Andropogoneae</taxon>
        <taxon>Sorghinae</taxon>
        <taxon>Sorghum</taxon>
    </lineage>
</organism>
<protein>
    <submittedName>
        <fullName evidence="2">Uncharacterized protein</fullName>
    </submittedName>
</protein>
<evidence type="ECO:0000313" key="3">
    <source>
        <dbReference type="Proteomes" id="UP000807115"/>
    </source>
</evidence>
<feature type="region of interest" description="Disordered" evidence="1">
    <location>
        <begin position="105"/>
        <end position="149"/>
    </location>
</feature>
<name>A0A921QZQ9_SORBI</name>
<feature type="region of interest" description="Disordered" evidence="1">
    <location>
        <begin position="1"/>
        <end position="43"/>
    </location>
</feature>
<evidence type="ECO:0000313" key="2">
    <source>
        <dbReference type="EMBL" id="KAG0529942.1"/>
    </source>
</evidence>
<gene>
    <name evidence="2" type="ORF">BDA96_05G140900</name>
</gene>
<accession>A0A921QZQ9</accession>
<reference evidence="2" key="2">
    <citation type="submission" date="2020-10" db="EMBL/GenBank/DDBJ databases">
        <authorList>
            <person name="Cooper E.A."/>
            <person name="Brenton Z.W."/>
            <person name="Flinn B.S."/>
            <person name="Jenkins J."/>
            <person name="Shu S."/>
            <person name="Flowers D."/>
            <person name="Luo F."/>
            <person name="Wang Y."/>
            <person name="Xia P."/>
            <person name="Barry K."/>
            <person name="Daum C."/>
            <person name="Lipzen A."/>
            <person name="Yoshinaga Y."/>
            <person name="Schmutz J."/>
            <person name="Saski C."/>
            <person name="Vermerris W."/>
            <person name="Kresovich S."/>
        </authorList>
    </citation>
    <scope>NUCLEOTIDE SEQUENCE</scope>
</reference>